<reference evidence="4" key="1">
    <citation type="submission" date="2025-08" db="UniProtKB">
        <authorList>
            <consortium name="RefSeq"/>
        </authorList>
    </citation>
    <scope>IDENTIFICATION</scope>
    <source>
        <tissue evidence="4">Fruit stalk</tissue>
    </source>
</reference>
<organism evidence="3 4">
    <name type="scientific">Durio zibethinus</name>
    <name type="common">Durian</name>
    <dbReference type="NCBI Taxonomy" id="66656"/>
    <lineage>
        <taxon>Eukaryota</taxon>
        <taxon>Viridiplantae</taxon>
        <taxon>Streptophyta</taxon>
        <taxon>Embryophyta</taxon>
        <taxon>Tracheophyta</taxon>
        <taxon>Spermatophyta</taxon>
        <taxon>Magnoliopsida</taxon>
        <taxon>eudicotyledons</taxon>
        <taxon>Gunneridae</taxon>
        <taxon>Pentapetalae</taxon>
        <taxon>rosids</taxon>
        <taxon>malvids</taxon>
        <taxon>Malvales</taxon>
        <taxon>Malvaceae</taxon>
        <taxon>Helicteroideae</taxon>
        <taxon>Durio</taxon>
    </lineage>
</organism>
<dbReference type="AlphaFoldDB" id="A0A6P5YNS7"/>
<evidence type="ECO:0000313" key="4">
    <source>
        <dbReference type="RefSeq" id="XP_022741776.1"/>
    </source>
</evidence>
<feature type="region of interest" description="Disordered" evidence="1">
    <location>
        <begin position="110"/>
        <end position="138"/>
    </location>
</feature>
<sequence>MGCDGIEFKRSDLKEEKSGKNKPKKGLLETENEKRTFWTACPYCHYMYEYVKKYEECCLLCQNCRKGFHALAEVAPPKGFLVKGKGGEYYSGYGFFRLGHSWKSFLGDKKGGGREDTGKNHDVVDISDDSDDEKKEMDVKNEAVKVKPEDLNNSAGRGVKKVKSVPRNTKKMMGRGVKVKKVEKVSVVEMNVEFWNGVADSDCGIDGRIRLGSGSDQHDSDEEELEVFEGDDDIFVGLRDIC</sequence>
<feature type="compositionally biased region" description="Basic and acidic residues" evidence="1">
    <location>
        <begin position="110"/>
        <end position="124"/>
    </location>
</feature>
<gene>
    <name evidence="4" type="primary">LOC111293228</name>
</gene>
<dbReference type="InterPro" id="IPR056988">
    <property type="entry name" value="Zn_ribbon_pln"/>
</dbReference>
<dbReference type="InterPro" id="IPR053052">
    <property type="entry name" value="Imprinting_Balance_Reg"/>
</dbReference>
<accession>A0A6P5YNS7</accession>
<dbReference type="PANTHER" id="PTHR45496">
    <property type="entry name" value="CHAPERONE DNAJ-DOMAIN SUPERFAMILY PROTEIN"/>
    <property type="match status" value="1"/>
</dbReference>
<feature type="domain" description="Zinc beta-ribbon" evidence="2">
    <location>
        <begin position="37"/>
        <end position="70"/>
    </location>
</feature>
<dbReference type="PANTHER" id="PTHR45496:SF12">
    <property type="entry name" value="J DOMAIN-CONTAINING PROTEIN"/>
    <property type="match status" value="1"/>
</dbReference>
<dbReference type="RefSeq" id="XP_022741776.1">
    <property type="nucleotide sequence ID" value="XM_022886041.1"/>
</dbReference>
<dbReference type="OrthoDB" id="977640at2759"/>
<evidence type="ECO:0000259" key="2">
    <source>
        <dbReference type="Pfam" id="PF23551"/>
    </source>
</evidence>
<proteinExistence type="predicted"/>
<keyword evidence="3" id="KW-1185">Reference proteome</keyword>
<dbReference type="GeneID" id="111293228"/>
<evidence type="ECO:0000256" key="1">
    <source>
        <dbReference type="SAM" id="MobiDB-lite"/>
    </source>
</evidence>
<protein>
    <submittedName>
        <fullName evidence="4">Uncharacterized protein LOC111293228</fullName>
    </submittedName>
</protein>
<dbReference type="KEGG" id="dzi:111293228"/>
<name>A0A6P5YNS7_DURZI</name>
<dbReference type="Proteomes" id="UP000515121">
    <property type="component" value="Unplaced"/>
</dbReference>
<evidence type="ECO:0000313" key="3">
    <source>
        <dbReference type="Proteomes" id="UP000515121"/>
    </source>
</evidence>
<dbReference type="Pfam" id="PF23551">
    <property type="entry name" value="Zn_ribbon_20"/>
    <property type="match status" value="1"/>
</dbReference>